<sequence length="577" mass="63484">LPYRPEKAQAREAEKCGPALGDGWWCPSKVGISDAEACECTDDFAPPSDALERGGQRKESSGFLEMLSSAMFGGEPFVGGVFPVYSGYFRREQNSRKMVHITTNPPLLKCPGRQGDYGPGDPVRPQVAGLQDFIEKSEPQLLEKDARTDDGGQPQPPHVAELRNHLSKDPQASTNEDLVQRAPPPKLPPEPNYVPPPPKGTCYVNPRGYVCVAMDLDAHVTHGLPALPGELLKCYPKVEFTHYQDGMMGPVSDGHGLRTFPHAPSDPDPRYKYLPKSHPSPMARCCDGKITGPWSIHPPPCEADDAYFYWTHAHDHEVPIDKFVKHEPAVDDKLALSTYMLPIGHRQRMKALWRTRQDDYTITRYLLKHWWKHKVHPPLLGSLLYSPPHNESVFGNHIARDFVKNAHHGFMDVKRMPIFSRFVYTLSSELESGSEPTLPAEIEFPSVEELLLASPELITLWSDLDAASTCPENLWTPEPSRIPEGQVVAAPDYFIHEGLNFSALSHNSGHLPSSHDMKSGTISVESIGETAYKSEAPKLSGPRQHFATDGQCTATAGDCAATADGGCIAASTADGGP</sequence>
<feature type="region of interest" description="Disordered" evidence="1">
    <location>
        <begin position="106"/>
        <end position="126"/>
    </location>
</feature>
<feature type="region of interest" description="Disordered" evidence="1">
    <location>
        <begin position="169"/>
        <end position="198"/>
    </location>
</feature>
<feature type="compositionally biased region" description="Pro residues" evidence="1">
    <location>
        <begin position="182"/>
        <end position="198"/>
    </location>
</feature>
<comment type="caution">
    <text evidence="2">The sequence shown here is derived from an EMBL/GenBank/DDBJ whole genome shotgun (WGS) entry which is preliminary data.</text>
</comment>
<evidence type="ECO:0000313" key="3">
    <source>
        <dbReference type="Proteomes" id="UP000574390"/>
    </source>
</evidence>
<name>A0A7J6PUG7_PEROL</name>
<protein>
    <submittedName>
        <fullName evidence="2">Uncharacterized protein</fullName>
    </submittedName>
</protein>
<evidence type="ECO:0000256" key="1">
    <source>
        <dbReference type="SAM" id="MobiDB-lite"/>
    </source>
</evidence>
<dbReference type="Proteomes" id="UP000574390">
    <property type="component" value="Unassembled WGS sequence"/>
</dbReference>
<organism evidence="2 3">
    <name type="scientific">Perkinsus olseni</name>
    <name type="common">Perkinsus atlanticus</name>
    <dbReference type="NCBI Taxonomy" id="32597"/>
    <lineage>
        <taxon>Eukaryota</taxon>
        <taxon>Sar</taxon>
        <taxon>Alveolata</taxon>
        <taxon>Perkinsozoa</taxon>
        <taxon>Perkinsea</taxon>
        <taxon>Perkinsida</taxon>
        <taxon>Perkinsidae</taxon>
        <taxon>Perkinsus</taxon>
    </lineage>
</organism>
<feature type="non-terminal residue" evidence="2">
    <location>
        <position position="577"/>
    </location>
</feature>
<dbReference type="EMBL" id="JABANM010034386">
    <property type="protein sequence ID" value="KAF4699708.1"/>
    <property type="molecule type" value="Genomic_DNA"/>
</dbReference>
<feature type="non-terminal residue" evidence="2">
    <location>
        <position position="1"/>
    </location>
</feature>
<gene>
    <name evidence="2" type="ORF">FOZ62_025209</name>
</gene>
<proteinExistence type="predicted"/>
<reference evidence="2 3" key="1">
    <citation type="submission" date="2020-04" db="EMBL/GenBank/DDBJ databases">
        <title>Perkinsus olseni comparative genomics.</title>
        <authorList>
            <person name="Bogema D.R."/>
        </authorList>
    </citation>
    <scope>NUCLEOTIDE SEQUENCE [LARGE SCALE GENOMIC DNA]</scope>
    <source>
        <strain evidence="2">ATCC PRA-205</strain>
    </source>
</reference>
<evidence type="ECO:0000313" key="2">
    <source>
        <dbReference type="EMBL" id="KAF4699708.1"/>
    </source>
</evidence>
<dbReference type="AlphaFoldDB" id="A0A7J6PUG7"/>
<accession>A0A7J6PUG7</accession>